<keyword evidence="12" id="KW-1185">Reference proteome</keyword>
<evidence type="ECO:0000256" key="5">
    <source>
        <dbReference type="ARBA" id="ARBA00022833"/>
    </source>
</evidence>
<name>A0A6P5YTG5_DURZI</name>
<organism evidence="12 13">
    <name type="scientific">Durio zibethinus</name>
    <name type="common">Durian</name>
    <dbReference type="NCBI Taxonomy" id="66656"/>
    <lineage>
        <taxon>Eukaryota</taxon>
        <taxon>Viridiplantae</taxon>
        <taxon>Streptophyta</taxon>
        <taxon>Embryophyta</taxon>
        <taxon>Tracheophyta</taxon>
        <taxon>Spermatophyta</taxon>
        <taxon>Magnoliopsida</taxon>
        <taxon>eudicotyledons</taxon>
        <taxon>Gunneridae</taxon>
        <taxon>Pentapetalae</taxon>
        <taxon>rosids</taxon>
        <taxon>malvids</taxon>
        <taxon>Malvales</taxon>
        <taxon>Malvaceae</taxon>
        <taxon>Helicteroideae</taxon>
        <taxon>Durio</taxon>
    </lineage>
</organism>
<dbReference type="InterPro" id="IPR003656">
    <property type="entry name" value="Znf_BED"/>
</dbReference>
<proteinExistence type="predicted"/>
<dbReference type="Pfam" id="PF14372">
    <property type="entry name" value="hAT-like_RNase-H"/>
    <property type="match status" value="1"/>
</dbReference>
<dbReference type="Pfam" id="PF02892">
    <property type="entry name" value="zf-BED"/>
    <property type="match status" value="1"/>
</dbReference>
<dbReference type="GeneID" id="111294693"/>
<accession>A0A6P5YTG5</accession>
<comment type="subcellular location">
    <subcellularLocation>
        <location evidence="1">Nucleus</location>
    </subcellularLocation>
</comment>
<keyword evidence="5" id="KW-0862">Zinc</keyword>
<keyword evidence="9" id="KW-0539">Nucleus</keyword>
<feature type="domain" description="BED-type" evidence="11">
    <location>
        <begin position="45"/>
        <end position="101"/>
    </location>
</feature>
<evidence type="ECO:0000256" key="3">
    <source>
        <dbReference type="ARBA" id="ARBA00022723"/>
    </source>
</evidence>
<evidence type="ECO:0000256" key="9">
    <source>
        <dbReference type="ARBA" id="ARBA00023242"/>
    </source>
</evidence>
<evidence type="ECO:0000313" key="12">
    <source>
        <dbReference type="Proteomes" id="UP000515121"/>
    </source>
</evidence>
<keyword evidence="6" id="KW-0805">Transcription regulation</keyword>
<dbReference type="GO" id="GO:0046983">
    <property type="term" value="F:protein dimerization activity"/>
    <property type="evidence" value="ECO:0007669"/>
    <property type="project" value="InterPro"/>
</dbReference>
<evidence type="ECO:0000256" key="8">
    <source>
        <dbReference type="ARBA" id="ARBA00023163"/>
    </source>
</evidence>
<dbReference type="InterPro" id="IPR008906">
    <property type="entry name" value="HATC_C_dom"/>
</dbReference>
<keyword evidence="8" id="KW-0804">Transcription</keyword>
<dbReference type="PANTHER" id="PTHR46481">
    <property type="entry name" value="ZINC FINGER BED DOMAIN-CONTAINING PROTEIN 4"/>
    <property type="match status" value="1"/>
</dbReference>
<evidence type="ECO:0000313" key="13">
    <source>
        <dbReference type="RefSeq" id="XP_022743828.1"/>
    </source>
</evidence>
<dbReference type="Pfam" id="PF05699">
    <property type="entry name" value="Dimer_Tnp_hAT"/>
    <property type="match status" value="1"/>
</dbReference>
<evidence type="ECO:0000256" key="10">
    <source>
        <dbReference type="PROSITE-ProRule" id="PRU00027"/>
    </source>
</evidence>
<dbReference type="Proteomes" id="UP000515121">
    <property type="component" value="Unplaced"/>
</dbReference>
<dbReference type="InterPro" id="IPR025525">
    <property type="entry name" value="hAT-like_transposase_RNase-H"/>
</dbReference>
<dbReference type="PANTHER" id="PTHR46481:SF8">
    <property type="entry name" value="ZINC FINGER BED DOMAIN-CONTAINING PROTEIN RICESLEEPER 1-LIKE"/>
    <property type="match status" value="1"/>
</dbReference>
<evidence type="ECO:0000256" key="1">
    <source>
        <dbReference type="ARBA" id="ARBA00004123"/>
    </source>
</evidence>
<dbReference type="InterPro" id="IPR012337">
    <property type="entry name" value="RNaseH-like_sf"/>
</dbReference>
<dbReference type="KEGG" id="dzi:111294693"/>
<protein>
    <submittedName>
        <fullName evidence="13">Zinc finger BED domain-containing protein RICESLEEPER 2-like</fullName>
    </submittedName>
</protein>
<sequence>MSNEVNDMILDSTTNQTQLASQFPAYDEVTKSATANSKVMRQASKTWSEVWDHFTKFVNEEGNRKARCNYCDREFFADPKKNGTTTLKNHMNSCKKVPRVSGDDVDNASSNDVAIAYLRKKFNNAGTSILGGKYLHLRCIAHIINLIVCDGLKEMNETIARVRGAIRYVRQSPSRLAKFKECIVNEHIQSKSLLCFDVSTRWNSTYLMLDAAQKFERAFDAFDDVDPYYRSELLMGDGVPDQNDWAIVRKFCLFLQQFYDLTVKVLGTSYVTSNTFFDDICDVYSTLREWQLNPNVELNAMAKRMKDKYDKYWENIEKMNMLVYIASLLDPSKKFPFVEYCVMKMYSSDEASLMIKKVQQAIEDLFNEYKRMLEPQSDHRFLILSHLACDVLAILISTVTSESAFSTGGCVLDAYRSSLTPKIVQALICAQDWLRRSSNLDSFQPEDDLIQLDKMDLDLSKIALDPLAFSAKPTDLELAVLVLLGSRLWVFLKSSFSLADTSQFCNVGEKYVNSAMLEQAG</sequence>
<dbReference type="PROSITE" id="PS50808">
    <property type="entry name" value="ZF_BED"/>
    <property type="match status" value="1"/>
</dbReference>
<keyword evidence="3" id="KW-0479">Metal-binding</keyword>
<reference evidence="13" key="1">
    <citation type="submission" date="2025-08" db="UniProtKB">
        <authorList>
            <consortium name="RefSeq"/>
        </authorList>
    </citation>
    <scope>IDENTIFICATION</scope>
    <source>
        <tissue evidence="13">Fruit stalk</tissue>
    </source>
</reference>
<keyword evidence="4 10" id="KW-0863">Zinc-finger</keyword>
<comment type="subunit">
    <text evidence="2">Homodimer.</text>
</comment>
<evidence type="ECO:0000256" key="6">
    <source>
        <dbReference type="ARBA" id="ARBA00023015"/>
    </source>
</evidence>
<dbReference type="InterPro" id="IPR052035">
    <property type="entry name" value="ZnF_BED_domain_contain"/>
</dbReference>
<evidence type="ECO:0000256" key="2">
    <source>
        <dbReference type="ARBA" id="ARBA00011738"/>
    </source>
</evidence>
<evidence type="ECO:0000259" key="11">
    <source>
        <dbReference type="PROSITE" id="PS50808"/>
    </source>
</evidence>
<keyword evidence="7" id="KW-0238">DNA-binding</keyword>
<dbReference type="GO" id="GO:0003677">
    <property type="term" value="F:DNA binding"/>
    <property type="evidence" value="ECO:0007669"/>
    <property type="project" value="UniProtKB-KW"/>
</dbReference>
<gene>
    <name evidence="13" type="primary">LOC111294693</name>
</gene>
<dbReference type="RefSeq" id="XP_022743828.1">
    <property type="nucleotide sequence ID" value="XM_022888093.1"/>
</dbReference>
<dbReference type="AlphaFoldDB" id="A0A6P5YTG5"/>
<dbReference type="SUPFAM" id="SSF57667">
    <property type="entry name" value="beta-beta-alpha zinc fingers"/>
    <property type="match status" value="1"/>
</dbReference>
<dbReference type="OrthoDB" id="1718237at2759"/>
<dbReference type="SMART" id="SM00614">
    <property type="entry name" value="ZnF_BED"/>
    <property type="match status" value="1"/>
</dbReference>
<dbReference type="SUPFAM" id="SSF53098">
    <property type="entry name" value="Ribonuclease H-like"/>
    <property type="match status" value="1"/>
</dbReference>
<evidence type="ECO:0000256" key="7">
    <source>
        <dbReference type="ARBA" id="ARBA00023125"/>
    </source>
</evidence>
<dbReference type="InterPro" id="IPR036236">
    <property type="entry name" value="Znf_C2H2_sf"/>
</dbReference>
<dbReference type="GO" id="GO:0005634">
    <property type="term" value="C:nucleus"/>
    <property type="evidence" value="ECO:0007669"/>
    <property type="project" value="UniProtKB-SubCell"/>
</dbReference>
<evidence type="ECO:0000256" key="4">
    <source>
        <dbReference type="ARBA" id="ARBA00022771"/>
    </source>
</evidence>
<dbReference type="GO" id="GO:0008270">
    <property type="term" value="F:zinc ion binding"/>
    <property type="evidence" value="ECO:0007669"/>
    <property type="project" value="UniProtKB-KW"/>
</dbReference>